<accession>A0ABR9QYA7</accession>
<reference evidence="1 2" key="1">
    <citation type="submission" date="2020-10" db="EMBL/GenBank/DDBJ databases">
        <title>ChiBAC.</title>
        <authorList>
            <person name="Zenner C."/>
            <person name="Hitch T.C.A."/>
            <person name="Clavel T."/>
        </authorList>
    </citation>
    <scope>NUCLEOTIDE SEQUENCE [LARGE SCALE GENOMIC DNA]</scope>
    <source>
        <strain evidence="1 2">DSM 108706</strain>
    </source>
</reference>
<organism evidence="1 2">
    <name type="scientific">Gallibacter intestinalis</name>
    <dbReference type="NCBI Taxonomy" id="2779356"/>
    <lineage>
        <taxon>Bacteria</taxon>
        <taxon>Bacillati</taxon>
        <taxon>Bacillota</taxon>
        <taxon>Clostridia</taxon>
        <taxon>Eubacteriales</taxon>
        <taxon>Eubacteriaceae</taxon>
        <taxon>Gallibacter</taxon>
    </lineage>
</organism>
<proteinExistence type="predicted"/>
<dbReference type="Pfam" id="PF08902">
    <property type="entry name" value="DUF1848"/>
    <property type="match status" value="1"/>
</dbReference>
<protein>
    <submittedName>
        <fullName evidence="1">DUF1848 domain-containing protein</fullName>
    </submittedName>
</protein>
<dbReference type="InterPro" id="IPR014998">
    <property type="entry name" value="DUF1848"/>
</dbReference>
<dbReference type="Proteomes" id="UP001516588">
    <property type="component" value="Unassembled WGS sequence"/>
</dbReference>
<evidence type="ECO:0000313" key="2">
    <source>
        <dbReference type="Proteomes" id="UP001516588"/>
    </source>
</evidence>
<sequence>MIINTGNRTDIPAFYSRWFMNRIRAGYVMVRNPYAPQNITKYPLVPDVIDILCFGTKNPEPMLKHLSELTAYHQFWSVTITPYDKDIEPHVPDKTKVIDSFCKLSSVVGIKSVSWRYDPVFLNERYDIDFHIRAFSSMCTKFEGNTDNCVVSFIDLYEKTKRNFHGIREVSHNEQEFLIEKFVEIAAKHGIKVITCCEDPKLAFLGADVSGCMNKIILERACGFSLDIPQSSLSRLMTREGCNCLIGNDIGAYNTCGHGCLYCYANYDSKTVAANIKKHDPESPLLIGRPGPEDIIRDARIEVYRDLQIKWL</sequence>
<name>A0ABR9QYA7_9FIRM</name>
<evidence type="ECO:0000313" key="1">
    <source>
        <dbReference type="EMBL" id="MBE5035867.1"/>
    </source>
</evidence>
<keyword evidence="2" id="KW-1185">Reference proteome</keyword>
<dbReference type="EMBL" id="JADCKA010000010">
    <property type="protein sequence ID" value="MBE5035867.1"/>
    <property type="molecule type" value="Genomic_DNA"/>
</dbReference>
<gene>
    <name evidence="1" type="ORF">INF20_06215</name>
</gene>
<comment type="caution">
    <text evidence="1">The sequence shown here is derived from an EMBL/GenBank/DDBJ whole genome shotgun (WGS) entry which is preliminary data.</text>
</comment>